<dbReference type="Pfam" id="PF02698">
    <property type="entry name" value="DUF218"/>
    <property type="match status" value="1"/>
</dbReference>
<protein>
    <submittedName>
        <fullName evidence="3">Membrane protein</fullName>
    </submittedName>
</protein>
<evidence type="ECO:0000256" key="1">
    <source>
        <dbReference type="SAM" id="Phobius"/>
    </source>
</evidence>
<feature type="domain" description="DUF218" evidence="2">
    <location>
        <begin position="80"/>
        <end position="243"/>
    </location>
</feature>
<sequence length="249" mass="27570">MLTLTKLIGMLLMPLGLLWLGLLAATLWAFRKRARGLGAFLALLTLGLSLAGNPLVGHLLKARLERGLPSLPDHAPPLEALYVLGGGSDLDEHGHPILGEYGDRLLEAARLWHAGRVKRLVAGGASHEADGRLRDFGQESRVIWMELGVPEDAIQVIGEPCFITRDEIQAFQRLKAQKRWTRVGLLSSAWHLPRVLALAGREGLDALPLRSKRPSRIPPFRLWQVVPQEEGIRGTQQVCWEVLGRWAGR</sequence>
<organism evidence="3 4">
    <name type="scientific">Geothrix limicola</name>
    <dbReference type="NCBI Taxonomy" id="2927978"/>
    <lineage>
        <taxon>Bacteria</taxon>
        <taxon>Pseudomonadati</taxon>
        <taxon>Acidobacteriota</taxon>
        <taxon>Holophagae</taxon>
        <taxon>Holophagales</taxon>
        <taxon>Holophagaceae</taxon>
        <taxon>Geothrix</taxon>
    </lineage>
</organism>
<dbReference type="CDD" id="cd06259">
    <property type="entry name" value="YdcF-like"/>
    <property type="match status" value="1"/>
</dbReference>
<gene>
    <name evidence="3" type="ORF">GETHLI_13980</name>
</gene>
<feature type="transmembrane region" description="Helical" evidence="1">
    <location>
        <begin position="7"/>
        <end position="30"/>
    </location>
</feature>
<reference evidence="3 4" key="1">
    <citation type="journal article" date="2023" name="Antonie Van Leeuwenhoek">
        <title>Mesoterricola silvestris gen. nov., sp. nov., Mesoterricola sediminis sp. nov., Geothrix oryzae sp. nov., Geothrix edaphica sp. nov., Geothrix rubra sp. nov., and Geothrix limicola sp. nov., six novel members of Acidobacteriota isolated from soils.</title>
        <authorList>
            <person name="Itoh H."/>
            <person name="Sugisawa Y."/>
            <person name="Mise K."/>
            <person name="Xu Z."/>
            <person name="Kuniyasu M."/>
            <person name="Ushijima N."/>
            <person name="Kawano K."/>
            <person name="Kobayashi E."/>
            <person name="Shiratori Y."/>
            <person name="Masuda Y."/>
            <person name="Senoo K."/>
        </authorList>
    </citation>
    <scope>NUCLEOTIDE SEQUENCE [LARGE SCALE GENOMIC DNA]</scope>
    <source>
        <strain evidence="3 4">Red804</strain>
    </source>
</reference>
<keyword evidence="4" id="KW-1185">Reference proteome</keyword>
<dbReference type="EMBL" id="BSDE01000002">
    <property type="protein sequence ID" value="GLH72896.1"/>
    <property type="molecule type" value="Genomic_DNA"/>
</dbReference>
<keyword evidence="1" id="KW-0812">Transmembrane</keyword>
<proteinExistence type="predicted"/>
<comment type="caution">
    <text evidence="3">The sequence shown here is derived from an EMBL/GenBank/DDBJ whole genome shotgun (WGS) entry which is preliminary data.</text>
</comment>
<evidence type="ECO:0000313" key="3">
    <source>
        <dbReference type="EMBL" id="GLH72896.1"/>
    </source>
</evidence>
<feature type="transmembrane region" description="Helical" evidence="1">
    <location>
        <begin position="36"/>
        <end position="56"/>
    </location>
</feature>
<keyword evidence="1" id="KW-0472">Membrane</keyword>
<dbReference type="RefSeq" id="WP_285573146.1">
    <property type="nucleotide sequence ID" value="NZ_BSDE01000002.1"/>
</dbReference>
<keyword evidence="1" id="KW-1133">Transmembrane helix</keyword>
<name>A0ABQ5QEY1_9BACT</name>
<dbReference type="Proteomes" id="UP001165069">
    <property type="component" value="Unassembled WGS sequence"/>
</dbReference>
<accession>A0ABQ5QEY1</accession>
<evidence type="ECO:0000259" key="2">
    <source>
        <dbReference type="Pfam" id="PF02698"/>
    </source>
</evidence>
<evidence type="ECO:0000313" key="4">
    <source>
        <dbReference type="Proteomes" id="UP001165069"/>
    </source>
</evidence>
<dbReference type="InterPro" id="IPR003848">
    <property type="entry name" value="DUF218"/>
</dbReference>